<protein>
    <recommendedName>
        <fullName evidence="4">DUF885 domain-containing protein</fullName>
    </recommendedName>
</protein>
<dbReference type="PANTHER" id="PTHR33361:SF16">
    <property type="entry name" value="DUF885 DOMAIN-CONTAINING PROTEIN"/>
    <property type="match status" value="1"/>
</dbReference>
<feature type="chain" id="PRO_5041430979" description="DUF885 domain-containing protein" evidence="1">
    <location>
        <begin position="22"/>
        <end position="606"/>
    </location>
</feature>
<evidence type="ECO:0000313" key="3">
    <source>
        <dbReference type="Proteomes" id="UP001157439"/>
    </source>
</evidence>
<gene>
    <name evidence="2" type="ORF">GCM10007894_12790</name>
</gene>
<sequence length="606" mass="68330">MKALLAPVALAVICQFGSVHAAEVVSASTAAQEQSQLSESQKLNQLFADHEADTLELNPIVATMRGDMRFNDQWGDAGTKEHDAKVEAMNLKYLAAIQAIDESKLSGQDKISYQIFSYNMQMWKEGQDSGANATQELMPLTQFGGGPMYLPQMSNGMLGQPFATVEDYDNWNKRISGFAPYVDRVIAKMREGANSGAVLPTVLAQKLLPQVQTLAADSAETSLFWGPITKLPESFSDADKKRLTDSYKAIIEQQVLPAYARLAEFIEKDYLPKTRDTDGIGAIPNGKDLYRYLVKQNTTTDLTAEEIHEIGLKEAQRLFNEMKKVKAQVKFDGDMPAFFEYLETDPKFYWDTPEEMIAGYEALRDKIDPTLDKLFNVQPKTNYVIKAIEPFREQSSAAAQYYRGSPDGKRPGVFYANTYDLKSRPKWFMETLSIHEASPGHHFQVSINQEAGNLPAFRRYGGYTAYIEGWGLYAETLGLELGMYTDPYQYFGMLYAQIWRANRLVVDTGLHAKGWTREQAIEFMQSNSPISETDVVAEVERYMAIPGQALGYMIGRISLQKMRENAQQQLGDKFDVREFHRQILVDGAMPLKILEAKMQAWVDSQK</sequence>
<dbReference type="PANTHER" id="PTHR33361">
    <property type="entry name" value="GLR0591 PROTEIN"/>
    <property type="match status" value="1"/>
</dbReference>
<keyword evidence="1" id="KW-0732">Signal</keyword>
<dbReference type="RefSeq" id="WP_095499855.1">
    <property type="nucleotide sequence ID" value="NZ_BSPO01000002.1"/>
</dbReference>
<dbReference type="Pfam" id="PF05960">
    <property type="entry name" value="DUF885"/>
    <property type="match status" value="1"/>
</dbReference>
<name>A0AA37TKS4_9GAMM</name>
<evidence type="ECO:0000256" key="1">
    <source>
        <dbReference type="SAM" id="SignalP"/>
    </source>
</evidence>
<dbReference type="EMBL" id="BSPO01000002">
    <property type="protein sequence ID" value="GLS83302.1"/>
    <property type="molecule type" value="Genomic_DNA"/>
</dbReference>
<dbReference type="AlphaFoldDB" id="A0AA37TKS4"/>
<proteinExistence type="predicted"/>
<keyword evidence="3" id="KW-1185">Reference proteome</keyword>
<organism evidence="2 3">
    <name type="scientific">Paraferrimonas haliotis</name>
    <dbReference type="NCBI Taxonomy" id="2013866"/>
    <lineage>
        <taxon>Bacteria</taxon>
        <taxon>Pseudomonadati</taxon>
        <taxon>Pseudomonadota</taxon>
        <taxon>Gammaproteobacteria</taxon>
        <taxon>Alteromonadales</taxon>
        <taxon>Ferrimonadaceae</taxon>
        <taxon>Paraferrimonas</taxon>
    </lineage>
</organism>
<comment type="caution">
    <text evidence="2">The sequence shown here is derived from an EMBL/GenBank/DDBJ whole genome shotgun (WGS) entry which is preliminary data.</text>
</comment>
<reference evidence="2 3" key="1">
    <citation type="journal article" date="2014" name="Int. J. Syst. Evol. Microbiol.">
        <title>Complete genome sequence of Corynebacterium casei LMG S-19264T (=DSM 44701T), isolated from a smear-ripened cheese.</title>
        <authorList>
            <consortium name="US DOE Joint Genome Institute (JGI-PGF)"/>
            <person name="Walter F."/>
            <person name="Albersmeier A."/>
            <person name="Kalinowski J."/>
            <person name="Ruckert C."/>
        </authorList>
    </citation>
    <scope>NUCLEOTIDE SEQUENCE [LARGE SCALE GENOMIC DNA]</scope>
    <source>
        <strain evidence="2 3">NBRC 112785</strain>
    </source>
</reference>
<evidence type="ECO:0000313" key="2">
    <source>
        <dbReference type="EMBL" id="GLS83302.1"/>
    </source>
</evidence>
<dbReference type="Proteomes" id="UP001157439">
    <property type="component" value="Unassembled WGS sequence"/>
</dbReference>
<accession>A0AA37TKS4</accession>
<evidence type="ECO:0008006" key="4">
    <source>
        <dbReference type="Google" id="ProtNLM"/>
    </source>
</evidence>
<feature type="signal peptide" evidence="1">
    <location>
        <begin position="1"/>
        <end position="21"/>
    </location>
</feature>
<dbReference type="InterPro" id="IPR010281">
    <property type="entry name" value="DUF885"/>
</dbReference>